<dbReference type="STRING" id="146817.SAMN04488502_10538"/>
<name>A0A1G9TNX0_9FIRM</name>
<dbReference type="RefSeq" id="WP_092073341.1">
    <property type="nucleotide sequence ID" value="NZ_FNHB01000005.1"/>
</dbReference>
<protein>
    <recommendedName>
        <fullName evidence="1">Peptidase MA-like domain-containing protein</fullName>
    </recommendedName>
</protein>
<gene>
    <name evidence="2" type="ORF">SAMN04488502_10538</name>
</gene>
<sequence length="291" mass="33052">MRMMNHSEATTVTVLIVLAVVVFVFIQVPARPQMLLYPLVRQGAQAKLNYETRDMAEFETEHFIIRYTPADAGNVAMVVKAAEQAYQPVTSSLGFEPKKKTLILMYPDKNELRKAFGWSSNESAMGVYWGGVIQLLSPQAWLKDTASVDEFIRTGPMVHEFTHLVFDHVTNGNYSRWFTEGLAQYVEYRVNHYEWVVPGNTLHQPLYTMEQLNGDFDGLANQALAYRQSLAVVRYIAEVHGEAKLKQVIDGLKAGQTTERAIRTALEMDDDHFDAAWRDWAYANMANHGPN</sequence>
<dbReference type="Pfam" id="PF13485">
    <property type="entry name" value="Peptidase_MA_2"/>
    <property type="match status" value="1"/>
</dbReference>
<keyword evidence="3" id="KW-1185">Reference proteome</keyword>
<organism evidence="2 3">
    <name type="scientific">Dendrosporobacter quercicolus</name>
    <dbReference type="NCBI Taxonomy" id="146817"/>
    <lineage>
        <taxon>Bacteria</taxon>
        <taxon>Bacillati</taxon>
        <taxon>Bacillota</taxon>
        <taxon>Negativicutes</taxon>
        <taxon>Selenomonadales</taxon>
        <taxon>Sporomusaceae</taxon>
        <taxon>Dendrosporobacter</taxon>
    </lineage>
</organism>
<dbReference type="AlphaFoldDB" id="A0A1G9TNX0"/>
<accession>A0A1G9TNX0</accession>
<dbReference type="OrthoDB" id="9787613at2"/>
<reference evidence="2 3" key="1">
    <citation type="submission" date="2016-10" db="EMBL/GenBank/DDBJ databases">
        <authorList>
            <person name="de Groot N.N."/>
        </authorList>
    </citation>
    <scope>NUCLEOTIDE SEQUENCE [LARGE SCALE GENOMIC DNA]</scope>
    <source>
        <strain evidence="2 3">DSM 1736</strain>
    </source>
</reference>
<evidence type="ECO:0000259" key="1">
    <source>
        <dbReference type="Pfam" id="PF13485"/>
    </source>
</evidence>
<evidence type="ECO:0000313" key="2">
    <source>
        <dbReference type="EMBL" id="SDM49390.1"/>
    </source>
</evidence>
<feature type="domain" description="Peptidase MA-like" evidence="1">
    <location>
        <begin position="154"/>
        <end position="282"/>
    </location>
</feature>
<proteinExistence type="predicted"/>
<dbReference type="Proteomes" id="UP000214880">
    <property type="component" value="Unassembled WGS sequence"/>
</dbReference>
<dbReference type="InterPro" id="IPR039568">
    <property type="entry name" value="Peptidase_MA-like_dom"/>
</dbReference>
<dbReference type="EMBL" id="FNHB01000005">
    <property type="protein sequence ID" value="SDM49390.1"/>
    <property type="molecule type" value="Genomic_DNA"/>
</dbReference>
<evidence type="ECO:0000313" key="3">
    <source>
        <dbReference type="Proteomes" id="UP000214880"/>
    </source>
</evidence>